<evidence type="ECO:0000256" key="7">
    <source>
        <dbReference type="SAM" id="Coils"/>
    </source>
</evidence>
<dbReference type="Pfam" id="PF01105">
    <property type="entry name" value="EMP24_GP25L"/>
    <property type="match status" value="1"/>
</dbReference>
<protein>
    <submittedName>
        <fullName evidence="10">Endoplasmic reticulum vesicle protein 25</fullName>
    </submittedName>
</protein>
<evidence type="ECO:0000259" key="9">
    <source>
        <dbReference type="SMART" id="SM01190"/>
    </source>
</evidence>
<keyword evidence="4" id="KW-0732">Signal</keyword>
<evidence type="ECO:0000256" key="3">
    <source>
        <dbReference type="ARBA" id="ARBA00022692"/>
    </source>
</evidence>
<name>A0A2V3J154_9FLOR</name>
<keyword evidence="11" id="KW-1185">Reference proteome</keyword>
<feature type="domain" description="GOLD" evidence="9">
    <location>
        <begin position="55"/>
        <end position="273"/>
    </location>
</feature>
<feature type="coiled-coil region" evidence="7">
    <location>
        <begin position="211"/>
        <end position="245"/>
    </location>
</feature>
<dbReference type="InterPro" id="IPR015720">
    <property type="entry name" value="Emp24-like"/>
</dbReference>
<comment type="caution">
    <text evidence="10">The sequence shown here is derived from an EMBL/GenBank/DDBJ whole genome shotgun (WGS) entry which is preliminary data.</text>
</comment>
<comment type="subcellular location">
    <subcellularLocation>
        <location evidence="1">Membrane</location>
        <topology evidence="1">Single-pass type I membrane protein</topology>
    </subcellularLocation>
</comment>
<dbReference type="GO" id="GO:0016020">
    <property type="term" value="C:membrane"/>
    <property type="evidence" value="ECO:0007669"/>
    <property type="project" value="UniProtKB-SubCell"/>
</dbReference>
<evidence type="ECO:0000256" key="5">
    <source>
        <dbReference type="ARBA" id="ARBA00022989"/>
    </source>
</evidence>
<dbReference type="EMBL" id="NBIV01000016">
    <property type="protein sequence ID" value="PXF48089.1"/>
    <property type="molecule type" value="Genomic_DNA"/>
</dbReference>
<sequence>MPVDITVTVNNAQKTLLSRQNVDHGKFAFVVPYPEGMLNDIKVASAEAHRKKMRDLGKHINERTAQINEDASRKVEHHRRHVLSVDKPSSNEGGAHRDHPHHDYYGYGYDDNLDDFDMDEYDGINDDSLEDELARNQREHMKQFGAIDAATDQEKEEQLFQLQKFEICVSTNVEKQDIKRRVRLIINRGEAAHDFTRLAKKEHLTHLEVSLRHVSSELNELLHVLEEAREMEDILRKMNENTNKRVVLLSVMSLISLFAVGGYQAVYTKKFFKRKKIL</sequence>
<dbReference type="AlphaFoldDB" id="A0A2V3J154"/>
<evidence type="ECO:0000256" key="1">
    <source>
        <dbReference type="ARBA" id="ARBA00004479"/>
    </source>
</evidence>
<accession>A0A2V3J154</accession>
<feature type="transmembrane region" description="Helical" evidence="8">
    <location>
        <begin position="246"/>
        <end position="266"/>
    </location>
</feature>
<dbReference type="SMART" id="SM01190">
    <property type="entry name" value="EMP24_GP25L"/>
    <property type="match status" value="1"/>
</dbReference>
<reference evidence="10 11" key="1">
    <citation type="journal article" date="2018" name="Mol. Biol. Evol.">
        <title>Analysis of the draft genome of the red seaweed Gracilariopsis chorda provides insights into genome size evolution in Rhodophyta.</title>
        <authorList>
            <person name="Lee J."/>
            <person name="Yang E.C."/>
            <person name="Graf L."/>
            <person name="Yang J.H."/>
            <person name="Qiu H."/>
            <person name="Zel Zion U."/>
            <person name="Chan C.X."/>
            <person name="Stephens T.G."/>
            <person name="Weber A.P.M."/>
            <person name="Boo G.H."/>
            <person name="Boo S.M."/>
            <person name="Kim K.M."/>
            <person name="Shin Y."/>
            <person name="Jung M."/>
            <person name="Lee S.J."/>
            <person name="Yim H.S."/>
            <person name="Lee J.H."/>
            <person name="Bhattacharya D."/>
            <person name="Yoon H.S."/>
        </authorList>
    </citation>
    <scope>NUCLEOTIDE SEQUENCE [LARGE SCALE GENOMIC DNA]</scope>
    <source>
        <strain evidence="10 11">SKKU-2015</strain>
        <tissue evidence="10">Whole body</tissue>
    </source>
</reference>
<dbReference type="STRING" id="448386.A0A2V3J154"/>
<evidence type="ECO:0000256" key="6">
    <source>
        <dbReference type="ARBA" id="ARBA00023136"/>
    </source>
</evidence>
<evidence type="ECO:0000313" key="11">
    <source>
        <dbReference type="Proteomes" id="UP000247409"/>
    </source>
</evidence>
<evidence type="ECO:0000256" key="2">
    <source>
        <dbReference type="ARBA" id="ARBA00007104"/>
    </source>
</evidence>
<evidence type="ECO:0000256" key="8">
    <source>
        <dbReference type="SAM" id="Phobius"/>
    </source>
</evidence>
<dbReference type="PANTHER" id="PTHR22811">
    <property type="entry name" value="TRANSMEMBRANE EMP24 DOMAIN-CONTAINING PROTEIN"/>
    <property type="match status" value="1"/>
</dbReference>
<keyword evidence="6 8" id="KW-0472">Membrane</keyword>
<keyword evidence="3 8" id="KW-0812">Transmembrane</keyword>
<evidence type="ECO:0000313" key="10">
    <source>
        <dbReference type="EMBL" id="PXF48089.1"/>
    </source>
</evidence>
<proteinExistence type="inferred from homology"/>
<comment type="similarity">
    <text evidence="2">Belongs to the EMP24/GP25L family.</text>
</comment>
<organism evidence="10 11">
    <name type="scientific">Gracilariopsis chorda</name>
    <dbReference type="NCBI Taxonomy" id="448386"/>
    <lineage>
        <taxon>Eukaryota</taxon>
        <taxon>Rhodophyta</taxon>
        <taxon>Florideophyceae</taxon>
        <taxon>Rhodymeniophycidae</taxon>
        <taxon>Gracilariales</taxon>
        <taxon>Gracilariaceae</taxon>
        <taxon>Gracilariopsis</taxon>
    </lineage>
</organism>
<dbReference type="OrthoDB" id="1929172at2759"/>
<gene>
    <name evidence="10" type="ORF">BWQ96_02041</name>
</gene>
<keyword evidence="7" id="KW-0175">Coiled coil</keyword>
<dbReference type="Proteomes" id="UP000247409">
    <property type="component" value="Unassembled WGS sequence"/>
</dbReference>
<evidence type="ECO:0000256" key="4">
    <source>
        <dbReference type="ARBA" id="ARBA00022729"/>
    </source>
</evidence>
<keyword evidence="5 8" id="KW-1133">Transmembrane helix</keyword>
<dbReference type="InterPro" id="IPR009038">
    <property type="entry name" value="GOLD_dom"/>
</dbReference>